<sequence length="136" mass="15191">MGANGKVAWVALLERIPAPEVVGIGAAVSECWPSTRIQRCYFHIFESITRHLTMRPRLEAGKELRALTRALMQVLDLDQATAWLVEYAAWESRWETFLTHPRTPASIASGRRDWARLPRSDAPTANCASAKPCCEG</sequence>
<dbReference type="AlphaFoldDB" id="A0AAD1KN50"/>
<accession>A0AAD1KN50</accession>
<dbReference type="Proteomes" id="UP000825072">
    <property type="component" value="Chromosome 1"/>
</dbReference>
<proteinExistence type="predicted"/>
<protein>
    <recommendedName>
        <fullName evidence="3">Mutator family transposase</fullName>
    </recommendedName>
</protein>
<organism evidence="1 2">
    <name type="scientific">Cutibacterium modestum</name>
    <dbReference type="NCBI Taxonomy" id="2559073"/>
    <lineage>
        <taxon>Bacteria</taxon>
        <taxon>Bacillati</taxon>
        <taxon>Actinomycetota</taxon>
        <taxon>Actinomycetes</taxon>
        <taxon>Propionibacteriales</taxon>
        <taxon>Propionibacteriaceae</taxon>
        <taxon>Cutibacterium</taxon>
    </lineage>
</organism>
<gene>
    <name evidence="1" type="ORF">KB1_07980</name>
</gene>
<evidence type="ECO:0008006" key="3">
    <source>
        <dbReference type="Google" id="ProtNLM"/>
    </source>
</evidence>
<name>A0AAD1KN50_9ACTN</name>
<reference evidence="1" key="1">
    <citation type="submission" date="2021-06" db="EMBL/GenBank/DDBJ databases">
        <title>Genome sequence of Cutibacterium modestum strain KB17-24694.</title>
        <authorList>
            <person name="Dekio I."/>
            <person name="Asahina A."/>
            <person name="Nishida M."/>
        </authorList>
    </citation>
    <scope>NUCLEOTIDE SEQUENCE</scope>
    <source>
        <strain evidence="1">KB17-24694</strain>
    </source>
</reference>
<dbReference type="EMBL" id="AP024747">
    <property type="protein sequence ID" value="BCY24808.1"/>
    <property type="molecule type" value="Genomic_DNA"/>
</dbReference>
<evidence type="ECO:0000313" key="2">
    <source>
        <dbReference type="Proteomes" id="UP000825072"/>
    </source>
</evidence>
<evidence type="ECO:0000313" key="1">
    <source>
        <dbReference type="EMBL" id="BCY24808.1"/>
    </source>
</evidence>